<keyword evidence="14" id="KW-1208">Phospholipid metabolism</keyword>
<dbReference type="EMBL" id="DVMJ01000034">
    <property type="protein sequence ID" value="HIU13253.1"/>
    <property type="molecule type" value="Genomic_DNA"/>
</dbReference>
<sequence length="191" mass="22203">MRAKEIFSIPNIISYIRILFMPVFVYTNVTASSKSEYVLSSFMLLALAVTDFLDGFIARRYHMVTEIGKALDPVADKLFQLAIAVCLVVRVPGMWVILIIFLIKETVLTLCSTYYLFRYHRKMDGAKWFGKVSTAVFYTMTFLMVLLPPLPVQVYYVMEVLMGITLMISFIMYNQFFIDLHRELKKNNELK</sequence>
<evidence type="ECO:0000256" key="9">
    <source>
        <dbReference type="ARBA" id="ARBA00022692"/>
    </source>
</evidence>
<dbReference type="AlphaFoldDB" id="A0A9D1HMI2"/>
<evidence type="ECO:0000256" key="5">
    <source>
        <dbReference type="ARBA" id="ARBA00013170"/>
    </source>
</evidence>
<comment type="similarity">
    <text evidence="4 17">Belongs to the CDP-alcohol phosphatidyltransferase class-I family.</text>
</comment>
<keyword evidence="7" id="KW-0444">Lipid biosynthesis</keyword>
<comment type="function">
    <text evidence="1">This protein catalyzes the committed step to the synthesis of the acidic phospholipids.</text>
</comment>
<protein>
    <recommendedName>
        <fullName evidence="6">CDP-diacylglycerol--glycerol-3-phosphate 3-phosphatidyltransferase</fullName>
        <ecNumber evidence="5">2.7.8.5</ecNumber>
    </recommendedName>
    <alternativeName>
        <fullName evidence="15">Phosphatidylglycerophosphate synthase</fullName>
    </alternativeName>
</protein>
<evidence type="ECO:0000256" key="7">
    <source>
        <dbReference type="ARBA" id="ARBA00022516"/>
    </source>
</evidence>
<comment type="catalytic activity">
    <reaction evidence="16">
        <text>a CDP-1,2-diacyl-sn-glycerol + sn-glycerol 3-phosphate = a 1,2-diacyl-sn-glycero-3-phospho-(1'-sn-glycero-3'-phosphate) + CMP + H(+)</text>
        <dbReference type="Rhea" id="RHEA:12593"/>
        <dbReference type="ChEBI" id="CHEBI:15378"/>
        <dbReference type="ChEBI" id="CHEBI:57597"/>
        <dbReference type="ChEBI" id="CHEBI:58332"/>
        <dbReference type="ChEBI" id="CHEBI:60110"/>
        <dbReference type="ChEBI" id="CHEBI:60377"/>
        <dbReference type="EC" id="2.7.8.5"/>
    </reaction>
</comment>
<dbReference type="EC" id="2.7.8.5" evidence="5"/>
<feature type="transmembrane region" description="Helical" evidence="18">
    <location>
        <begin position="12"/>
        <end position="31"/>
    </location>
</feature>
<evidence type="ECO:0000256" key="18">
    <source>
        <dbReference type="SAM" id="Phobius"/>
    </source>
</evidence>
<proteinExistence type="inferred from homology"/>
<dbReference type="PIRSF" id="PIRSF000847">
    <property type="entry name" value="Phos_ph_gly_syn"/>
    <property type="match status" value="1"/>
</dbReference>
<dbReference type="InterPro" id="IPR048254">
    <property type="entry name" value="CDP_ALCOHOL_P_TRANSF_CS"/>
</dbReference>
<evidence type="ECO:0000256" key="11">
    <source>
        <dbReference type="ARBA" id="ARBA00023098"/>
    </source>
</evidence>
<evidence type="ECO:0000313" key="19">
    <source>
        <dbReference type="EMBL" id="HIU13253.1"/>
    </source>
</evidence>
<evidence type="ECO:0000256" key="4">
    <source>
        <dbReference type="ARBA" id="ARBA00010441"/>
    </source>
</evidence>
<dbReference type="GO" id="GO:0046474">
    <property type="term" value="P:glycerophospholipid biosynthetic process"/>
    <property type="evidence" value="ECO:0007669"/>
    <property type="project" value="TreeGrafter"/>
</dbReference>
<dbReference type="GO" id="GO:0016020">
    <property type="term" value="C:membrane"/>
    <property type="evidence" value="ECO:0007669"/>
    <property type="project" value="UniProtKB-SubCell"/>
</dbReference>
<evidence type="ECO:0000256" key="17">
    <source>
        <dbReference type="RuleBase" id="RU003750"/>
    </source>
</evidence>
<evidence type="ECO:0000256" key="8">
    <source>
        <dbReference type="ARBA" id="ARBA00022679"/>
    </source>
</evidence>
<evidence type="ECO:0000313" key="20">
    <source>
        <dbReference type="Proteomes" id="UP000824175"/>
    </source>
</evidence>
<comment type="caution">
    <text evidence="19">The sequence shown here is derived from an EMBL/GenBank/DDBJ whole genome shotgun (WGS) entry which is preliminary data.</text>
</comment>
<dbReference type="Pfam" id="PF01066">
    <property type="entry name" value="CDP-OH_P_transf"/>
    <property type="match status" value="1"/>
</dbReference>
<evidence type="ECO:0000256" key="15">
    <source>
        <dbReference type="ARBA" id="ARBA00033018"/>
    </source>
</evidence>
<keyword evidence="12 18" id="KW-0472">Membrane</keyword>
<evidence type="ECO:0000256" key="3">
    <source>
        <dbReference type="ARBA" id="ARBA00005042"/>
    </source>
</evidence>
<gene>
    <name evidence="19" type="ORF">IAD15_04205</name>
</gene>
<dbReference type="PANTHER" id="PTHR14269:SF62">
    <property type="entry name" value="CDP-DIACYLGLYCEROL--GLYCEROL-3-PHOSPHATE 3-PHOSPHATIDYLTRANSFERASE 1, CHLOROPLASTIC"/>
    <property type="match status" value="1"/>
</dbReference>
<evidence type="ECO:0000256" key="10">
    <source>
        <dbReference type="ARBA" id="ARBA00022989"/>
    </source>
</evidence>
<evidence type="ECO:0000256" key="16">
    <source>
        <dbReference type="ARBA" id="ARBA00048586"/>
    </source>
</evidence>
<evidence type="ECO:0000256" key="1">
    <source>
        <dbReference type="ARBA" id="ARBA00003973"/>
    </source>
</evidence>
<dbReference type="InterPro" id="IPR004570">
    <property type="entry name" value="Phosphatidylglycerol_P_synth"/>
</dbReference>
<feature type="transmembrane region" description="Helical" evidence="18">
    <location>
        <begin position="153"/>
        <end position="173"/>
    </location>
</feature>
<dbReference type="Gene3D" id="1.20.120.1760">
    <property type="match status" value="1"/>
</dbReference>
<keyword evidence="11" id="KW-0443">Lipid metabolism</keyword>
<name>A0A9D1HMI2_9FIRM</name>
<evidence type="ECO:0000256" key="13">
    <source>
        <dbReference type="ARBA" id="ARBA00023209"/>
    </source>
</evidence>
<dbReference type="InterPro" id="IPR050324">
    <property type="entry name" value="CDP-alcohol_PTase-I"/>
</dbReference>
<evidence type="ECO:0000256" key="6">
    <source>
        <dbReference type="ARBA" id="ARBA00014944"/>
    </source>
</evidence>
<keyword evidence="9 18" id="KW-0812">Transmembrane</keyword>
<evidence type="ECO:0000256" key="12">
    <source>
        <dbReference type="ARBA" id="ARBA00023136"/>
    </source>
</evidence>
<reference evidence="19" key="1">
    <citation type="submission" date="2020-10" db="EMBL/GenBank/DDBJ databases">
        <authorList>
            <person name="Gilroy R."/>
        </authorList>
    </citation>
    <scope>NUCLEOTIDE SEQUENCE</scope>
    <source>
        <strain evidence="19">CHK195-11698</strain>
    </source>
</reference>
<dbReference type="Proteomes" id="UP000824175">
    <property type="component" value="Unassembled WGS sequence"/>
</dbReference>
<keyword evidence="13" id="KW-0594">Phospholipid biosynthesis</keyword>
<accession>A0A9D1HMI2</accession>
<dbReference type="GO" id="GO:0008444">
    <property type="term" value="F:CDP-diacylglycerol-glycerol-3-phosphate 3-phosphatidyltransferase activity"/>
    <property type="evidence" value="ECO:0007669"/>
    <property type="project" value="UniProtKB-EC"/>
</dbReference>
<dbReference type="PROSITE" id="PS00379">
    <property type="entry name" value="CDP_ALCOHOL_P_TRANSF"/>
    <property type="match status" value="1"/>
</dbReference>
<dbReference type="InterPro" id="IPR000462">
    <property type="entry name" value="CDP-OH_P_trans"/>
</dbReference>
<comment type="subcellular location">
    <subcellularLocation>
        <location evidence="2">Membrane</location>
        <topology evidence="2">Multi-pass membrane protein</topology>
    </subcellularLocation>
</comment>
<keyword evidence="8 17" id="KW-0808">Transferase</keyword>
<organism evidence="19 20">
    <name type="scientific">Candidatus Fimiplasma intestinipullorum</name>
    <dbReference type="NCBI Taxonomy" id="2840825"/>
    <lineage>
        <taxon>Bacteria</taxon>
        <taxon>Bacillati</taxon>
        <taxon>Bacillota</taxon>
        <taxon>Clostridia</taxon>
        <taxon>Eubacteriales</taxon>
        <taxon>Candidatus Fimiplasma</taxon>
    </lineage>
</organism>
<reference evidence="19" key="2">
    <citation type="journal article" date="2021" name="PeerJ">
        <title>Extensive microbial diversity within the chicken gut microbiome revealed by metagenomics and culture.</title>
        <authorList>
            <person name="Gilroy R."/>
            <person name="Ravi A."/>
            <person name="Getino M."/>
            <person name="Pursley I."/>
            <person name="Horton D.L."/>
            <person name="Alikhan N.F."/>
            <person name="Baker D."/>
            <person name="Gharbi K."/>
            <person name="Hall N."/>
            <person name="Watson M."/>
            <person name="Adriaenssens E.M."/>
            <person name="Foster-Nyarko E."/>
            <person name="Jarju S."/>
            <person name="Secka A."/>
            <person name="Antonio M."/>
            <person name="Oren A."/>
            <person name="Chaudhuri R.R."/>
            <person name="La Ragione R."/>
            <person name="Hildebrand F."/>
            <person name="Pallen M.J."/>
        </authorList>
    </citation>
    <scope>NUCLEOTIDE SEQUENCE</scope>
    <source>
        <strain evidence="19">CHK195-11698</strain>
    </source>
</reference>
<comment type="pathway">
    <text evidence="3">Phospholipid metabolism; phosphatidylglycerol biosynthesis; phosphatidylglycerol from CDP-diacylglycerol: step 1/2.</text>
</comment>
<evidence type="ECO:0000256" key="14">
    <source>
        <dbReference type="ARBA" id="ARBA00023264"/>
    </source>
</evidence>
<dbReference type="PANTHER" id="PTHR14269">
    <property type="entry name" value="CDP-DIACYLGLYCEROL--GLYCEROL-3-PHOSPHATE 3-PHOSPHATIDYLTRANSFERASE-RELATED"/>
    <property type="match status" value="1"/>
</dbReference>
<evidence type="ECO:0000256" key="2">
    <source>
        <dbReference type="ARBA" id="ARBA00004141"/>
    </source>
</evidence>
<dbReference type="InterPro" id="IPR043130">
    <property type="entry name" value="CDP-OH_PTrfase_TM_dom"/>
</dbReference>
<keyword evidence="10 18" id="KW-1133">Transmembrane helix</keyword>
<feature type="transmembrane region" description="Helical" evidence="18">
    <location>
        <begin position="128"/>
        <end position="147"/>
    </location>
</feature>